<gene>
    <name evidence="2" type="ORF">RchiOBHm_Chr4g0396971</name>
</gene>
<organism evidence="2 3">
    <name type="scientific">Rosa chinensis</name>
    <name type="common">China rose</name>
    <dbReference type="NCBI Taxonomy" id="74649"/>
    <lineage>
        <taxon>Eukaryota</taxon>
        <taxon>Viridiplantae</taxon>
        <taxon>Streptophyta</taxon>
        <taxon>Embryophyta</taxon>
        <taxon>Tracheophyta</taxon>
        <taxon>Spermatophyta</taxon>
        <taxon>Magnoliopsida</taxon>
        <taxon>eudicotyledons</taxon>
        <taxon>Gunneridae</taxon>
        <taxon>Pentapetalae</taxon>
        <taxon>rosids</taxon>
        <taxon>fabids</taxon>
        <taxon>Rosales</taxon>
        <taxon>Rosaceae</taxon>
        <taxon>Rosoideae</taxon>
        <taxon>Rosoideae incertae sedis</taxon>
        <taxon>Rosa</taxon>
    </lineage>
</organism>
<dbReference type="AlphaFoldDB" id="A0A2P6QRY3"/>
<reference evidence="2 3" key="1">
    <citation type="journal article" date="2018" name="Nat. Genet.">
        <title>The Rosa genome provides new insights in the design of modern roses.</title>
        <authorList>
            <person name="Bendahmane M."/>
        </authorList>
    </citation>
    <scope>NUCLEOTIDE SEQUENCE [LARGE SCALE GENOMIC DNA]</scope>
    <source>
        <strain evidence="3">cv. Old Blush</strain>
    </source>
</reference>
<dbReference type="EMBL" id="PDCK01000042">
    <property type="protein sequence ID" value="PRQ36934.1"/>
    <property type="molecule type" value="Genomic_DNA"/>
</dbReference>
<dbReference type="Proteomes" id="UP000238479">
    <property type="component" value="Chromosome 4"/>
</dbReference>
<keyword evidence="1" id="KW-0812">Transmembrane</keyword>
<keyword evidence="1" id="KW-0472">Membrane</keyword>
<dbReference type="Gramene" id="PRQ36934">
    <property type="protein sequence ID" value="PRQ36934"/>
    <property type="gene ID" value="RchiOBHm_Chr4g0396971"/>
</dbReference>
<name>A0A2P6QRY3_ROSCH</name>
<sequence>MTGQNFHTLLFILLLFICNVLTLLFTLLLFIFTVLTLLFIFTRLIRPACFSFLRRPPSTDPAPPRSHHLVRPLCGVSQPRRCPQAEIEATPRSPHLVRPLSGVSRPRRCPQAEIEATPWRLFLFSLRRCHHVWVWAELAQALAGQGKCHPLALFLDRSQESSSFARSSFCW</sequence>
<evidence type="ECO:0000313" key="3">
    <source>
        <dbReference type="Proteomes" id="UP000238479"/>
    </source>
</evidence>
<accession>A0A2P6QRY3</accession>
<comment type="caution">
    <text evidence="2">The sequence shown here is derived from an EMBL/GenBank/DDBJ whole genome shotgun (WGS) entry which is preliminary data.</text>
</comment>
<protein>
    <submittedName>
        <fullName evidence="2">Uncharacterized protein</fullName>
    </submittedName>
</protein>
<evidence type="ECO:0000256" key="1">
    <source>
        <dbReference type="SAM" id="Phobius"/>
    </source>
</evidence>
<feature type="transmembrane region" description="Helical" evidence="1">
    <location>
        <begin position="12"/>
        <end position="45"/>
    </location>
</feature>
<evidence type="ECO:0000313" key="2">
    <source>
        <dbReference type="EMBL" id="PRQ36934.1"/>
    </source>
</evidence>
<proteinExistence type="predicted"/>
<keyword evidence="3" id="KW-1185">Reference proteome</keyword>
<keyword evidence="1" id="KW-1133">Transmembrane helix</keyword>